<dbReference type="InterPro" id="IPR006099">
    <property type="entry name" value="MeMalonylCoA_mutase_a/b_cat"/>
</dbReference>
<dbReference type="GO" id="GO:0005737">
    <property type="term" value="C:cytoplasm"/>
    <property type="evidence" value="ECO:0007669"/>
    <property type="project" value="TreeGrafter"/>
</dbReference>
<dbReference type="InterPro" id="IPR016176">
    <property type="entry name" value="Cbl-dep_enz_cat"/>
</dbReference>
<evidence type="ECO:0000256" key="1">
    <source>
        <dbReference type="ARBA" id="ARBA00011870"/>
    </source>
</evidence>
<accession>A0A1V2I389</accession>
<dbReference type="CDD" id="cd03677">
    <property type="entry name" value="MM_CoA_mutase_beta"/>
    <property type="match status" value="1"/>
</dbReference>
<dbReference type="RefSeq" id="WP_076820621.1">
    <property type="nucleotide sequence ID" value="NZ_MOMC01000067.1"/>
</dbReference>
<protein>
    <submittedName>
        <fullName evidence="3">Methylmalonyl-CoA mutase</fullName>
    </submittedName>
</protein>
<dbReference type="GO" id="GO:0004494">
    <property type="term" value="F:methylmalonyl-CoA mutase activity"/>
    <property type="evidence" value="ECO:0007669"/>
    <property type="project" value="UniProtKB-EC"/>
</dbReference>
<evidence type="ECO:0000259" key="2">
    <source>
        <dbReference type="Pfam" id="PF01642"/>
    </source>
</evidence>
<dbReference type="AlphaFoldDB" id="A0A1V2I389"/>
<dbReference type="PANTHER" id="PTHR48101">
    <property type="entry name" value="METHYLMALONYL-COA MUTASE, MITOCHONDRIAL-RELATED"/>
    <property type="match status" value="1"/>
</dbReference>
<name>A0A1V2I389_9ACTN</name>
<feature type="domain" description="Methylmalonyl-CoA mutase alpha/beta chain catalytic" evidence="2">
    <location>
        <begin position="133"/>
        <end position="465"/>
    </location>
</feature>
<comment type="caution">
    <text evidence="3">The sequence shown here is derived from an EMBL/GenBank/DDBJ whole genome shotgun (WGS) entry which is preliminary data.</text>
</comment>
<dbReference type="OrthoDB" id="9762378at2"/>
<keyword evidence="4" id="KW-1185">Reference proteome</keyword>
<reference evidence="4" key="1">
    <citation type="submission" date="2016-10" db="EMBL/GenBank/DDBJ databases">
        <title>Frankia sp. NRRL B-16386 Genome sequencing.</title>
        <authorList>
            <person name="Ghodhbane-Gtari F."/>
            <person name="Swanson E."/>
            <person name="Gueddou A."/>
            <person name="Hezbri K."/>
            <person name="Ktari K."/>
            <person name="Nouioui I."/>
            <person name="Morris K."/>
            <person name="Simpson S."/>
            <person name="Abebe-Akele F."/>
            <person name="Thomas K."/>
            <person name="Gtari M."/>
            <person name="Tisa L.S."/>
        </authorList>
    </citation>
    <scope>NUCLEOTIDE SEQUENCE [LARGE SCALE GENOMIC DNA]</scope>
    <source>
        <strain evidence="4">NRRL B-16386</strain>
    </source>
</reference>
<dbReference type="STRING" id="1834516.BL253_29255"/>
<dbReference type="GO" id="GO:0019678">
    <property type="term" value="P:propionate metabolic process, methylmalonyl pathway"/>
    <property type="evidence" value="ECO:0007669"/>
    <property type="project" value="TreeGrafter"/>
</dbReference>
<evidence type="ECO:0000313" key="3">
    <source>
        <dbReference type="EMBL" id="ONH24796.1"/>
    </source>
</evidence>
<dbReference type="Gene3D" id="3.40.50.280">
    <property type="entry name" value="Cobalamin-binding domain"/>
    <property type="match status" value="1"/>
</dbReference>
<sequence>MTVPTAELELAALFPQASREAWQKLVLAVLRKSGAAGEQAVPADAEHLLATATYDGFAIKPLYTAGDGVPIDAGVPGLAPFVRGRRAEGAVGGWDLRAAHSHPDAKTTAEAVLADLEGGATSLWLRLAPAGGIAVEALPDVLRDVYLDLAPIVLDTGGDAVTATAAADVLLALAAARGVAPSVLAGTLGADPLGHAARTGLAGEAVTAHLDEASRLADRVAASYPGIRTFVVDARPYHDTGGSDAQELGASLATGVAYLRALTAAGFDVAGALGQLEFRYAATAGQFSTIAKLRAARLLWARVAEVCGAAEADRAQRQHAVTSSAMMTRRDPYVNLLRTTIAAFAAGVGGADAVTVLPFDARLGLPDDTSRRLARNIQVLLQEESSLTRVIDPAGGSWYVEALTAQLAEAAWAFFTEIERAGGMAAALASGLVGDRLDATWARRREDLALRRAPLTGVSEFPNVAETLPARLPAPEQALTGGLPVRHYDEDYEDLRARADAELAATGTRPVAFLATIGSLANFTPRATFAANLFQAGGFDTPNAGPGDDPAAIAAAFTASGAKIACLCASDKVYAASAAPVAAALRAAGATHIWLAGKAGERAASDEAAGIGGYVFTGCDAVDVLRSALAKAEVA</sequence>
<dbReference type="GO" id="GO:0031419">
    <property type="term" value="F:cobalamin binding"/>
    <property type="evidence" value="ECO:0007669"/>
    <property type="project" value="UniProtKB-KW"/>
</dbReference>
<evidence type="ECO:0000313" key="4">
    <source>
        <dbReference type="Proteomes" id="UP000188929"/>
    </source>
</evidence>
<proteinExistence type="predicted"/>
<gene>
    <name evidence="3" type="ORF">BL253_29255</name>
</gene>
<dbReference type="Proteomes" id="UP000188929">
    <property type="component" value="Unassembled WGS sequence"/>
</dbReference>
<dbReference type="Gene3D" id="3.20.20.240">
    <property type="entry name" value="Methylmalonyl-CoA mutase"/>
    <property type="match status" value="1"/>
</dbReference>
<dbReference type="EMBL" id="MOMC01000067">
    <property type="protein sequence ID" value="ONH24796.1"/>
    <property type="molecule type" value="Genomic_DNA"/>
</dbReference>
<comment type="subunit">
    <text evidence="1">Heterodimer of an alpha and a beta chain.</text>
</comment>
<dbReference type="SUPFAM" id="SSF51703">
    <property type="entry name" value="Cobalamin (vitamin B12)-dependent enzymes"/>
    <property type="match status" value="1"/>
</dbReference>
<dbReference type="PANTHER" id="PTHR48101:SF4">
    <property type="entry name" value="METHYLMALONYL-COA MUTASE, MITOCHONDRIAL"/>
    <property type="match status" value="1"/>
</dbReference>
<organism evidence="3 4">
    <name type="scientific">Pseudofrankia asymbiotica</name>
    <dbReference type="NCBI Taxonomy" id="1834516"/>
    <lineage>
        <taxon>Bacteria</taxon>
        <taxon>Bacillati</taxon>
        <taxon>Actinomycetota</taxon>
        <taxon>Actinomycetes</taxon>
        <taxon>Frankiales</taxon>
        <taxon>Frankiaceae</taxon>
        <taxon>Pseudofrankia</taxon>
    </lineage>
</organism>
<dbReference type="Pfam" id="PF01642">
    <property type="entry name" value="MM_CoA_mutase"/>
    <property type="match status" value="1"/>
</dbReference>